<accession>A0AC35U9N4</accession>
<reference evidence="2" key="1">
    <citation type="submission" date="2016-11" db="UniProtKB">
        <authorList>
            <consortium name="WormBaseParasite"/>
        </authorList>
    </citation>
    <scope>IDENTIFICATION</scope>
    <source>
        <strain evidence="2">KR3021</strain>
    </source>
</reference>
<dbReference type="Proteomes" id="UP000095286">
    <property type="component" value="Unplaced"/>
</dbReference>
<name>A0AC35U9N4_9BILA</name>
<evidence type="ECO:0000313" key="2">
    <source>
        <dbReference type="WBParaSite" id="RSKR_0000928200.1"/>
    </source>
</evidence>
<dbReference type="WBParaSite" id="RSKR_0000928200.1">
    <property type="protein sequence ID" value="RSKR_0000928200.1"/>
    <property type="gene ID" value="RSKR_0000928200"/>
</dbReference>
<organism evidence="1 2">
    <name type="scientific">Rhabditophanes sp. KR3021</name>
    <dbReference type="NCBI Taxonomy" id="114890"/>
    <lineage>
        <taxon>Eukaryota</taxon>
        <taxon>Metazoa</taxon>
        <taxon>Ecdysozoa</taxon>
        <taxon>Nematoda</taxon>
        <taxon>Chromadorea</taxon>
        <taxon>Rhabditida</taxon>
        <taxon>Tylenchina</taxon>
        <taxon>Panagrolaimomorpha</taxon>
        <taxon>Strongyloidoidea</taxon>
        <taxon>Alloionematidae</taxon>
        <taxon>Rhabditophanes</taxon>
    </lineage>
</organism>
<sequence length="773" mass="88527">MDDRDEMKQKFSAMVNRPIKLSGATYDADDKPIPIIGSYAVISLSGVFKPLSIYYPILFDIKKVEYRSVEHYAYQRLFEALKVVDEAIEKVRNVENPLDLPELAEIIYKENKINQELVDNKVFKMDKWRQTAMRYKISRHDYLEQLLLATGDAILLEPRGNDKKWSCLVPETVIQSELVKEETTPSTLIDWMTLRKPKRPDHLKEMGGNRAGLVMMELREKAKEDHESRIPIIRPFDIEKVKYYVSNHLICFTAESVFHPFYPITVKTTENGVIKEYSSAVHLFASKAIKALDISLTNGDSIMSSDNSLECWVILHKVIDALEMSLEKSMNWYMNDRHELLKEAMQTTITQSMHIQRLLLETNEALLVFCSRFNTIDSELTIGIRERDLRPWLTMQHLSTKDLISICGAPLAFRPPYVGGNRLGFILMEIRRDIMLKGLYPKKMPEFKVAMETLLGSDSPTENFISNVPFDVINSENFTAIWPNPFLIEAKETRNYIMWQQGTTVKPVPTIISTDDIFLTDILKKLEAISFDLHISRDILSKLTIEQFRSTAMNLTNFFLSCPGKMKKGEADILRLLKEIGEKDRFVKNVVGNWTSKMTIDVYAGTFEENEFNTLRRSAQMPRQAHPQDHRTPQAPNMMGRGNYKNDGGNMMGHNCGNFQANQFANNGQGNAIRGGATNRRNNQGTNINNFGRNGGRHNNSNTRGVPMRNQLFGNNHPNNQFGGNQNRNRNQNPQQPQQINRPKHETPSIPKKAKKIVKAEELSDGEIVSDED</sequence>
<evidence type="ECO:0000313" key="1">
    <source>
        <dbReference type="Proteomes" id="UP000095286"/>
    </source>
</evidence>
<proteinExistence type="predicted"/>
<protein>
    <submittedName>
        <fullName evidence="2">NADAR domain-containing protein</fullName>
    </submittedName>
</protein>